<dbReference type="EMBL" id="JBHMFI010000029">
    <property type="protein sequence ID" value="MFB9075775.1"/>
    <property type="molecule type" value="Genomic_DNA"/>
</dbReference>
<evidence type="ECO:0000313" key="3">
    <source>
        <dbReference type="Proteomes" id="UP001589575"/>
    </source>
</evidence>
<gene>
    <name evidence="2" type="ORF">ACFFX0_33335</name>
</gene>
<keyword evidence="3" id="KW-1185">Reference proteome</keyword>
<proteinExistence type="predicted"/>
<comment type="caution">
    <text evidence="2">The sequence shown here is derived from an EMBL/GenBank/DDBJ whole genome shotgun (WGS) entry which is preliminary data.</text>
</comment>
<protein>
    <submittedName>
        <fullName evidence="2">Uncharacterized protein</fullName>
    </submittedName>
</protein>
<feature type="region of interest" description="Disordered" evidence="1">
    <location>
        <begin position="1"/>
        <end position="39"/>
    </location>
</feature>
<evidence type="ECO:0000313" key="2">
    <source>
        <dbReference type="EMBL" id="MFB9075775.1"/>
    </source>
</evidence>
<reference evidence="2 3" key="1">
    <citation type="submission" date="2024-09" db="EMBL/GenBank/DDBJ databases">
        <authorList>
            <person name="Sun Q."/>
            <person name="Mori K."/>
        </authorList>
    </citation>
    <scope>NUCLEOTIDE SEQUENCE [LARGE SCALE GENOMIC DNA]</scope>
    <source>
        <strain evidence="2 3">CCM 7609</strain>
    </source>
</reference>
<feature type="compositionally biased region" description="Basic and acidic residues" evidence="1">
    <location>
        <begin position="17"/>
        <end position="34"/>
    </location>
</feature>
<dbReference type="Proteomes" id="UP001589575">
    <property type="component" value="Unassembled WGS sequence"/>
</dbReference>
<organism evidence="2 3">
    <name type="scientific">Citricoccus parietis</name>
    <dbReference type="NCBI Taxonomy" id="592307"/>
    <lineage>
        <taxon>Bacteria</taxon>
        <taxon>Bacillati</taxon>
        <taxon>Actinomycetota</taxon>
        <taxon>Actinomycetes</taxon>
        <taxon>Micrococcales</taxon>
        <taxon>Micrococcaceae</taxon>
        <taxon>Citricoccus</taxon>
    </lineage>
</organism>
<sequence>MGRACMQRRLGRTQRRAAGDPDRSRSSCDRDIEGRPSSPECPQCLGAGLVQGAGGAMIDHENRAVWIVAGTVPNALIGKVVFEDSANLVELAHDFRHFCPRSGISQGVQRRQSANFRSVPCSPDPGIERADHILDRLLKGG</sequence>
<accession>A0ABV5G9Z5</accession>
<evidence type="ECO:0000256" key="1">
    <source>
        <dbReference type="SAM" id="MobiDB-lite"/>
    </source>
</evidence>
<name>A0ABV5G9Z5_9MICC</name>